<dbReference type="Proteomes" id="UP001589532">
    <property type="component" value="Unassembled WGS sequence"/>
</dbReference>
<dbReference type="EMBL" id="JBHMBW010000104">
    <property type="protein sequence ID" value="MFB9631315.1"/>
    <property type="molecule type" value="Genomic_DNA"/>
</dbReference>
<organism evidence="1 2">
    <name type="scientific">Nonomuraea helvata</name>
    <dbReference type="NCBI Taxonomy" id="37484"/>
    <lineage>
        <taxon>Bacteria</taxon>
        <taxon>Bacillati</taxon>
        <taxon>Actinomycetota</taxon>
        <taxon>Actinomycetes</taxon>
        <taxon>Streptosporangiales</taxon>
        <taxon>Streptosporangiaceae</taxon>
        <taxon>Nonomuraea</taxon>
    </lineage>
</organism>
<evidence type="ECO:0000313" key="1">
    <source>
        <dbReference type="EMBL" id="MFB9631315.1"/>
    </source>
</evidence>
<accession>A0ABV5SHZ9</accession>
<reference evidence="1 2" key="1">
    <citation type="submission" date="2024-09" db="EMBL/GenBank/DDBJ databases">
        <authorList>
            <person name="Sun Q."/>
            <person name="Mori K."/>
        </authorList>
    </citation>
    <scope>NUCLEOTIDE SEQUENCE [LARGE SCALE GENOMIC DNA]</scope>
    <source>
        <strain evidence="1 2">JCM 3143</strain>
    </source>
</reference>
<comment type="caution">
    <text evidence="1">The sequence shown here is derived from an EMBL/GenBank/DDBJ whole genome shotgun (WGS) entry which is preliminary data.</text>
</comment>
<protein>
    <submittedName>
        <fullName evidence="1">Uncharacterized protein</fullName>
    </submittedName>
</protein>
<dbReference type="RefSeq" id="WP_344999888.1">
    <property type="nucleotide sequence ID" value="NZ_BAAAXV010000009.1"/>
</dbReference>
<gene>
    <name evidence="1" type="ORF">ACFFSA_50360</name>
</gene>
<keyword evidence="2" id="KW-1185">Reference proteome</keyword>
<sequence length="108" mass="12659">MNLSITLDMTIPHALGEWTLAEAVESLKRQRWTSLLENTPEDISEHELTFRRAVRHGRTPTIGEVLAAYYVAAMEQLDKEYYEDEAITNGQYRYRKSEIRRLVFRKAV</sequence>
<proteinExistence type="predicted"/>
<name>A0ABV5SHZ9_9ACTN</name>
<evidence type="ECO:0000313" key="2">
    <source>
        <dbReference type="Proteomes" id="UP001589532"/>
    </source>
</evidence>